<keyword evidence="7 13" id="KW-0851">Voltage-gated channel</keyword>
<evidence type="ECO:0000256" key="6">
    <source>
        <dbReference type="ARBA" id="ARBA00022826"/>
    </source>
</evidence>
<dbReference type="InterPro" id="IPR018490">
    <property type="entry name" value="cNMP-bd_dom_sf"/>
</dbReference>
<keyword evidence="5 13" id="KW-0812">Transmembrane</keyword>
<dbReference type="GO" id="GO:0034702">
    <property type="term" value="C:monoatomic ion channel complex"/>
    <property type="evidence" value="ECO:0007669"/>
    <property type="project" value="UniProtKB-KW"/>
</dbReference>
<dbReference type="InterPro" id="IPR045319">
    <property type="entry name" value="KAT/AKT"/>
</dbReference>
<protein>
    <recommendedName>
        <fullName evidence="13">Potassium channel</fullName>
    </recommendedName>
</protein>
<evidence type="ECO:0000256" key="4">
    <source>
        <dbReference type="ARBA" id="ARBA00022538"/>
    </source>
</evidence>
<feature type="compositionally biased region" description="Polar residues" evidence="14">
    <location>
        <begin position="968"/>
        <end position="978"/>
    </location>
</feature>
<dbReference type="Pfam" id="PF00520">
    <property type="entry name" value="Ion_trans"/>
    <property type="match status" value="1"/>
</dbReference>
<dbReference type="PANTHER" id="PTHR45743">
    <property type="entry name" value="POTASSIUM CHANNEL AKT1"/>
    <property type="match status" value="1"/>
</dbReference>
<comment type="caution">
    <text evidence="13">Lacks conserved residue(s) required for the propagation of feature annotation.</text>
</comment>
<comment type="subunit">
    <text evidence="13">The potassium channel is composed of a homo- or heterotetrameric complex of pore-forming subunits.</text>
</comment>
<dbReference type="CDD" id="cd00038">
    <property type="entry name" value="CAP_ED"/>
    <property type="match status" value="1"/>
</dbReference>
<dbReference type="Pfam" id="PF04765">
    <property type="entry name" value="TOD1_MUCI70"/>
    <property type="match status" value="1"/>
</dbReference>
<keyword evidence="10 13" id="KW-0406">Ion transport</keyword>
<dbReference type="Gene3D" id="1.10.287.70">
    <property type="match status" value="1"/>
</dbReference>
<evidence type="ECO:0000256" key="9">
    <source>
        <dbReference type="ARBA" id="ARBA00022989"/>
    </source>
</evidence>
<feature type="transmembrane region" description="Helical" evidence="13">
    <location>
        <begin position="273"/>
        <end position="295"/>
    </location>
</feature>
<evidence type="ECO:0000259" key="15">
    <source>
        <dbReference type="PROSITE" id="PS50042"/>
    </source>
</evidence>
<dbReference type="FunFam" id="2.60.120.10:FF:000074">
    <property type="entry name" value="Potassium channel KAT2"/>
    <property type="match status" value="1"/>
</dbReference>
<dbReference type="InterPro" id="IPR005821">
    <property type="entry name" value="Ion_trans_dom"/>
</dbReference>
<reference evidence="16 17" key="1">
    <citation type="submission" date="2020-08" db="EMBL/GenBank/DDBJ databases">
        <title>Plant Genome Project.</title>
        <authorList>
            <person name="Zhang R.-G."/>
        </authorList>
    </citation>
    <scope>NUCLEOTIDE SEQUENCE [LARGE SCALE GENOMIC DNA]</scope>
    <source>
        <tissue evidence="16">Rhizome</tissue>
    </source>
</reference>
<keyword evidence="8 13" id="KW-0630">Potassium</keyword>
<dbReference type="Pfam" id="PF00027">
    <property type="entry name" value="cNMP_binding"/>
    <property type="match status" value="1"/>
</dbReference>
<evidence type="ECO:0000256" key="2">
    <source>
        <dbReference type="ARBA" id="ARBA00007929"/>
    </source>
</evidence>
<evidence type="ECO:0000256" key="11">
    <source>
        <dbReference type="ARBA" id="ARBA00023136"/>
    </source>
</evidence>
<dbReference type="EMBL" id="JACMSC010000019">
    <property type="protein sequence ID" value="KAG6473800.1"/>
    <property type="molecule type" value="Genomic_DNA"/>
</dbReference>
<accession>A0A8J5C630</accession>
<dbReference type="InterPro" id="IPR000595">
    <property type="entry name" value="cNMP-bd_dom"/>
</dbReference>
<feature type="region of interest" description="Disordered" evidence="14">
    <location>
        <begin position="964"/>
        <end position="993"/>
    </location>
</feature>
<keyword evidence="12 13" id="KW-0407">Ion channel</keyword>
<feature type="transmembrane region" description="Helical" evidence="13">
    <location>
        <begin position="93"/>
        <end position="112"/>
    </location>
</feature>
<dbReference type="InterPro" id="IPR014710">
    <property type="entry name" value="RmlC-like_jellyroll"/>
</dbReference>
<dbReference type="AlphaFoldDB" id="A0A8J5C630"/>
<dbReference type="Proteomes" id="UP000734854">
    <property type="component" value="Unassembled WGS sequence"/>
</dbReference>
<comment type="subcellular location">
    <subcellularLocation>
        <location evidence="1 13">Membrane</location>
        <topology evidence="1 13">Multi-pass membrane protein</topology>
    </subcellularLocation>
</comment>
<evidence type="ECO:0000256" key="14">
    <source>
        <dbReference type="SAM" id="MobiDB-lite"/>
    </source>
</evidence>
<keyword evidence="6 13" id="KW-0631">Potassium channel</keyword>
<gene>
    <name evidence="16" type="ORF">ZIOFF_067718</name>
</gene>
<evidence type="ECO:0000256" key="7">
    <source>
        <dbReference type="ARBA" id="ARBA00022882"/>
    </source>
</evidence>
<evidence type="ECO:0000256" key="1">
    <source>
        <dbReference type="ARBA" id="ARBA00004141"/>
    </source>
</evidence>
<keyword evidence="4 13" id="KW-0633">Potassium transport</keyword>
<evidence type="ECO:0000313" key="16">
    <source>
        <dbReference type="EMBL" id="KAG6473800.1"/>
    </source>
</evidence>
<dbReference type="PANTHER" id="PTHR45743:SF6">
    <property type="entry name" value="POTASSIUM CHANNEL KAT2"/>
    <property type="match status" value="1"/>
</dbReference>
<keyword evidence="3 13" id="KW-0813">Transport</keyword>
<dbReference type="PRINTS" id="PR01463">
    <property type="entry name" value="EAGCHANLFMLY"/>
</dbReference>
<dbReference type="Gene3D" id="2.60.120.10">
    <property type="entry name" value="Jelly Rolls"/>
    <property type="match status" value="1"/>
</dbReference>
<evidence type="ECO:0000256" key="8">
    <source>
        <dbReference type="ARBA" id="ARBA00022958"/>
    </source>
</evidence>
<dbReference type="GO" id="GO:0005249">
    <property type="term" value="F:voltage-gated potassium channel activity"/>
    <property type="evidence" value="ECO:0007669"/>
    <property type="project" value="UniProtKB-UniRule"/>
</dbReference>
<dbReference type="PROSITE" id="PS50042">
    <property type="entry name" value="CNMP_BINDING_3"/>
    <property type="match status" value="1"/>
</dbReference>
<comment type="caution">
    <text evidence="16">The sequence shown here is derived from an EMBL/GenBank/DDBJ whole genome shotgun (WGS) entry which is preliminary data.</text>
</comment>
<keyword evidence="9 13" id="KW-1133">Transmembrane helix</keyword>
<proteinExistence type="inferred from homology"/>
<comment type="function">
    <text evidence="13">Potassium channel.</text>
</comment>
<evidence type="ECO:0000256" key="10">
    <source>
        <dbReference type="ARBA" id="ARBA00023065"/>
    </source>
</evidence>
<organism evidence="16 17">
    <name type="scientific">Zingiber officinale</name>
    <name type="common">Ginger</name>
    <name type="synonym">Amomum zingiber</name>
    <dbReference type="NCBI Taxonomy" id="94328"/>
    <lineage>
        <taxon>Eukaryota</taxon>
        <taxon>Viridiplantae</taxon>
        <taxon>Streptophyta</taxon>
        <taxon>Embryophyta</taxon>
        <taxon>Tracheophyta</taxon>
        <taxon>Spermatophyta</taxon>
        <taxon>Magnoliopsida</taxon>
        <taxon>Liliopsida</taxon>
        <taxon>Zingiberales</taxon>
        <taxon>Zingiberaceae</taxon>
        <taxon>Zingiber</taxon>
    </lineage>
</organism>
<dbReference type="FunFam" id="1.10.287.70:FF:000123">
    <property type="entry name" value="Potassium channel KAT3"/>
    <property type="match status" value="1"/>
</dbReference>
<dbReference type="SUPFAM" id="SSF51206">
    <property type="entry name" value="cAMP-binding domain-like"/>
    <property type="match status" value="1"/>
</dbReference>
<feature type="domain" description="Cyclic nucleotide-binding" evidence="15">
    <location>
        <begin position="372"/>
        <end position="474"/>
    </location>
</feature>
<evidence type="ECO:0000256" key="3">
    <source>
        <dbReference type="ARBA" id="ARBA00022448"/>
    </source>
</evidence>
<feature type="transmembrane region" description="Helical" evidence="13">
    <location>
        <begin position="59"/>
        <end position="81"/>
    </location>
</feature>
<evidence type="ECO:0000256" key="5">
    <source>
        <dbReference type="ARBA" id="ARBA00022692"/>
    </source>
</evidence>
<name>A0A8J5C630_ZINOF</name>
<dbReference type="SMART" id="SM00100">
    <property type="entry name" value="cNMP"/>
    <property type="match status" value="1"/>
</dbReference>
<dbReference type="SUPFAM" id="SSF81324">
    <property type="entry name" value="Voltage-gated potassium channels"/>
    <property type="match status" value="1"/>
</dbReference>
<dbReference type="InterPro" id="IPR048354">
    <property type="entry name" value="TOD1_MUCI70_glycTrfase_dom"/>
</dbReference>
<comment type="similarity">
    <text evidence="2 13">Belongs to the potassium channel family. Plant (TC 1.A.1.4) subfamily.</text>
</comment>
<keyword evidence="17" id="KW-1185">Reference proteome</keyword>
<dbReference type="InterPro" id="IPR003938">
    <property type="entry name" value="K_chnl_volt-dep_EAG/ELK/ERG"/>
</dbReference>
<feature type="transmembrane region" description="Helical" evidence="13">
    <location>
        <begin position="132"/>
        <end position="152"/>
    </location>
</feature>
<evidence type="ECO:0000256" key="12">
    <source>
        <dbReference type="ARBA" id="ARBA00023303"/>
    </source>
</evidence>
<comment type="domain">
    <text evidence="13">The segment S4 is probably the voltage-sensor and is characterized by a series of positively charged amino acids. The pore-forming region H5 is enclosed by the transmembrane segments S5 and S6 in the Shaker-type (1P/6TM) and contains the GYGD signature motif which seems to be involved in potassium selectivity.</text>
</comment>
<sequence>MLESHLHLSGPGAFHDDGDDTSNYSFSGELLPSLGASINRSANPRKFIILPYDPRYRAWQMFLIPLVIYSAWICPFELAFLRYLPSKLLWLENILNSFFAVDILLTFFVAYLDPRSYLLVDDPKRIAARYLSSWFIFDILSTVPFQAISFLFESNDNVLGFKILNMLRLWRLRRVSSLFSRIEKDIRFNYFWTRCTKLVTVFAVHCAGCFNYLIADRYPNPSRTWIGAAMQDFRSRSLWTRYVTAMYWSMTTLTTTGYGDLHAENTEEMLFDIFYMLFDLALTSYIIGNMTNLIVHGTSRTRNFRDTVQSASEFAARNQLPKHIKNQMLSHICLRFKTEELKQQQILSNLPKGIRSSIACNLFFPVVQRACLFHGVPFDFLYQLVPEMEAEFYPPREDVILQNEAPTHLYVLVSGAVDLRTKTDGNEQICARLTTGDVFGEGAVLSGTPQPYAARTVELSQILRLSSDTFLTMLRENVEPTKVASHASFVLLQKLKPADEETDEMINDPHSANGIPEFHIHEQRVHEKINRDNCSKGAVTSACRKRAIIHMASRMPPSAREQIGKLINLPDSLEELFKIAGKKKGRLANYGKVLDEIRDRCRNSTFSPVLRYLEGKGDSFSGNFSAQKRKSFFRHRHGDQVAIPCGFLQEFPVKESGLFLLNVWKNPTILASTFLIFLLFDHDVLLNPDRLAMEKCDGVVVVSAIMGDHDKVRQPRGLGSHTFASVCFFMFIDHATRKVLVAHNILSDKEGEVNMIGVWRIVTLRGGRLPYDSPAMNGVIPKHLVHRLFPNSKFSVWLDAKVQLTVDPLLLIHSLLVLPDADTAIPKHPFNTHTMEEAVATARWKKWADVESLRVQMETYCENGLQPWSTSKLPYETGDHSAVIASQSTKKPCTISLSFFRCSGFCTDTEEAWIEEQPLLLPPLQRARSIQLPRPTRLRLRSGSHGAQDQDQHVRIRGLRARDRGIQAQPQAGRQPTVRQDGFLARRQGQQLR</sequence>
<dbReference type="Gene3D" id="1.10.287.630">
    <property type="entry name" value="Helix hairpin bin"/>
    <property type="match status" value="1"/>
</dbReference>
<keyword evidence="11 13" id="KW-0472">Membrane</keyword>
<evidence type="ECO:0000313" key="17">
    <source>
        <dbReference type="Proteomes" id="UP000734854"/>
    </source>
</evidence>
<evidence type="ECO:0000256" key="13">
    <source>
        <dbReference type="RuleBase" id="RU369015"/>
    </source>
</evidence>